<comment type="caution">
    <text evidence="3">The sequence shown here is derived from an EMBL/GenBank/DDBJ whole genome shotgun (WGS) entry which is preliminary data.</text>
</comment>
<organism evidence="3 4">
    <name type="scientific">Stella humosa</name>
    <dbReference type="NCBI Taxonomy" id="94"/>
    <lineage>
        <taxon>Bacteria</taxon>
        <taxon>Pseudomonadati</taxon>
        <taxon>Pseudomonadota</taxon>
        <taxon>Alphaproteobacteria</taxon>
        <taxon>Rhodospirillales</taxon>
        <taxon>Stellaceae</taxon>
        <taxon>Stella</taxon>
    </lineage>
</organism>
<dbReference type="AlphaFoldDB" id="A0A3N1KV77"/>
<evidence type="ECO:0000313" key="3">
    <source>
        <dbReference type="EMBL" id="ROP83382.1"/>
    </source>
</evidence>
<protein>
    <submittedName>
        <fullName evidence="3">Nicotinamidase-related amidase</fullName>
    </submittedName>
</protein>
<evidence type="ECO:0000259" key="2">
    <source>
        <dbReference type="Pfam" id="PF00857"/>
    </source>
</evidence>
<keyword evidence="4" id="KW-1185">Reference proteome</keyword>
<dbReference type="EMBL" id="RJKX01000017">
    <property type="protein sequence ID" value="ROP83382.1"/>
    <property type="molecule type" value="Genomic_DNA"/>
</dbReference>
<dbReference type="InterPro" id="IPR036380">
    <property type="entry name" value="Isochorismatase-like_sf"/>
</dbReference>
<dbReference type="PANTHER" id="PTHR43540:SF15">
    <property type="entry name" value="BLR5631 PROTEIN"/>
    <property type="match status" value="1"/>
</dbReference>
<reference evidence="3 4" key="1">
    <citation type="submission" date="2018-11" db="EMBL/GenBank/DDBJ databases">
        <title>Genomic Encyclopedia of Type Strains, Phase IV (KMG-IV): sequencing the most valuable type-strain genomes for metagenomic binning, comparative biology and taxonomic classification.</title>
        <authorList>
            <person name="Goeker M."/>
        </authorList>
    </citation>
    <scope>NUCLEOTIDE SEQUENCE [LARGE SCALE GENOMIC DNA]</scope>
    <source>
        <strain evidence="3 4">DSM 5900</strain>
    </source>
</reference>
<dbReference type="InterPro" id="IPR050272">
    <property type="entry name" value="Isochorismatase-like_hydrls"/>
</dbReference>
<name>A0A3N1KV77_9PROT</name>
<dbReference type="Pfam" id="PF00857">
    <property type="entry name" value="Isochorismatase"/>
    <property type="match status" value="1"/>
</dbReference>
<accession>A0A3N1KV77</accession>
<sequence>MTAARTLLQMAGADATPGPLSTAAVVVIDAQREYLDGRLPLPGAAPALEAMQQLLRRARAAGAPIIHVAHLGKAGGLFDPDGPGGQIADQVRPEPGETVITKGLPNAFAGTDLQSALKATGRTSLVVAGFMTHMCVSSTARAALDLGYRTTVIADATATRALPDPTGGPDLDPQQLQRASLAELADRFAVVAPLSALVD</sequence>
<gene>
    <name evidence="3" type="ORF">EDC65_4916</name>
</gene>
<feature type="domain" description="Isochorismatase-like" evidence="2">
    <location>
        <begin position="24"/>
        <end position="192"/>
    </location>
</feature>
<dbReference type="GO" id="GO:0016787">
    <property type="term" value="F:hydrolase activity"/>
    <property type="evidence" value="ECO:0007669"/>
    <property type="project" value="UniProtKB-KW"/>
</dbReference>
<evidence type="ECO:0000256" key="1">
    <source>
        <dbReference type="ARBA" id="ARBA00022801"/>
    </source>
</evidence>
<dbReference type="CDD" id="cd01014">
    <property type="entry name" value="nicotinamidase_related"/>
    <property type="match status" value="1"/>
</dbReference>
<dbReference type="PANTHER" id="PTHR43540">
    <property type="entry name" value="PEROXYUREIDOACRYLATE/UREIDOACRYLATE AMIDOHYDROLASE-RELATED"/>
    <property type="match status" value="1"/>
</dbReference>
<dbReference type="SUPFAM" id="SSF52499">
    <property type="entry name" value="Isochorismatase-like hydrolases"/>
    <property type="match status" value="1"/>
</dbReference>
<evidence type="ECO:0000313" key="4">
    <source>
        <dbReference type="Proteomes" id="UP000278222"/>
    </source>
</evidence>
<keyword evidence="1" id="KW-0378">Hydrolase</keyword>
<dbReference type="RefSeq" id="WP_123694572.1">
    <property type="nucleotide sequence ID" value="NZ_AP019700.1"/>
</dbReference>
<proteinExistence type="predicted"/>
<dbReference type="Proteomes" id="UP000278222">
    <property type="component" value="Unassembled WGS sequence"/>
</dbReference>
<dbReference type="OrthoDB" id="9794942at2"/>
<dbReference type="InterPro" id="IPR000868">
    <property type="entry name" value="Isochorismatase-like_dom"/>
</dbReference>
<dbReference type="Gene3D" id="3.40.50.850">
    <property type="entry name" value="Isochorismatase-like"/>
    <property type="match status" value="1"/>
</dbReference>